<dbReference type="AlphaFoldDB" id="A0A1X0R8P1"/>
<feature type="region of interest" description="Disordered" evidence="1">
    <location>
        <begin position="392"/>
        <end position="467"/>
    </location>
</feature>
<feature type="transmembrane region" description="Helical" evidence="2">
    <location>
        <begin position="6"/>
        <end position="22"/>
    </location>
</feature>
<feature type="compositionally biased region" description="Low complexity" evidence="1">
    <location>
        <begin position="398"/>
        <end position="409"/>
    </location>
</feature>
<gene>
    <name evidence="3" type="ORF">BCV72DRAFT_90334</name>
</gene>
<reference evidence="3" key="1">
    <citation type="journal article" date="2016" name="Proc. Natl. Acad. Sci. U.S.A.">
        <title>Lipid metabolic changes in an early divergent fungus govern the establishment of a mutualistic symbiosis with endobacteria.</title>
        <authorList>
            <person name="Lastovetsky O.A."/>
            <person name="Gaspar M.L."/>
            <person name="Mondo S.J."/>
            <person name="LaButti K.M."/>
            <person name="Sandor L."/>
            <person name="Grigoriev I.V."/>
            <person name="Henry S.A."/>
            <person name="Pawlowska T.E."/>
        </authorList>
    </citation>
    <scope>NUCLEOTIDE SEQUENCE [LARGE SCALE GENOMIC DNA]</scope>
    <source>
        <strain evidence="3">ATCC 52814</strain>
    </source>
</reference>
<dbReference type="VEuPathDB" id="FungiDB:BCV72DRAFT_90334"/>
<organism evidence="3">
    <name type="scientific">Rhizopus microsporus var. microsporus</name>
    <dbReference type="NCBI Taxonomy" id="86635"/>
    <lineage>
        <taxon>Eukaryota</taxon>
        <taxon>Fungi</taxon>
        <taxon>Fungi incertae sedis</taxon>
        <taxon>Mucoromycota</taxon>
        <taxon>Mucoromycotina</taxon>
        <taxon>Mucoromycetes</taxon>
        <taxon>Mucorales</taxon>
        <taxon>Mucorineae</taxon>
        <taxon>Rhizopodaceae</taxon>
        <taxon>Rhizopus</taxon>
    </lineage>
</organism>
<evidence type="ECO:0000256" key="1">
    <source>
        <dbReference type="SAM" id="MobiDB-lite"/>
    </source>
</evidence>
<feature type="compositionally biased region" description="Basic and acidic residues" evidence="1">
    <location>
        <begin position="297"/>
        <end position="309"/>
    </location>
</feature>
<accession>A0A1X0R8P1</accession>
<evidence type="ECO:0000313" key="3">
    <source>
        <dbReference type="EMBL" id="ORE08373.1"/>
    </source>
</evidence>
<dbReference type="Proteomes" id="UP000242414">
    <property type="component" value="Unassembled WGS sequence"/>
</dbReference>
<keyword evidence="2" id="KW-1133">Transmembrane helix</keyword>
<feature type="compositionally biased region" description="Polar residues" evidence="1">
    <location>
        <begin position="355"/>
        <end position="371"/>
    </location>
</feature>
<evidence type="ECO:0000256" key="2">
    <source>
        <dbReference type="SAM" id="Phobius"/>
    </source>
</evidence>
<keyword evidence="2" id="KW-0812">Transmembrane</keyword>
<feature type="transmembrane region" description="Helical" evidence="2">
    <location>
        <begin position="66"/>
        <end position="85"/>
    </location>
</feature>
<name>A0A1X0R8P1_RHIZD</name>
<feature type="region of interest" description="Disordered" evidence="1">
    <location>
        <begin position="297"/>
        <end position="373"/>
    </location>
</feature>
<protein>
    <submittedName>
        <fullName evidence="3">Uncharacterized protein</fullName>
    </submittedName>
</protein>
<keyword evidence="2" id="KW-0472">Membrane</keyword>
<feature type="compositionally biased region" description="Basic residues" evidence="1">
    <location>
        <begin position="457"/>
        <end position="467"/>
    </location>
</feature>
<dbReference type="EMBL" id="KV921889">
    <property type="protein sequence ID" value="ORE08373.1"/>
    <property type="molecule type" value="Genomic_DNA"/>
</dbReference>
<proteinExistence type="predicted"/>
<feature type="compositionally biased region" description="Pro residues" evidence="1">
    <location>
        <begin position="432"/>
        <end position="442"/>
    </location>
</feature>
<sequence length="467" mass="53122">MYNIPLSLFFFLFSFFFVYLYTKKMNCLKMVFNIYLLTSIIRPNETIRLTDEFISLFTLSLKKKDWFSTITLSLSFTVLVLFTLLKPLLSNQTDSIGVIQQKTHEIKCPLTVCENKMTDEKDITSHFIAQEIEATSLLLIDQKEESISPTVEQQRSIDSPLMVQQEEHMHTSSYVSIEQKDIPAAVVETKVKQTGTVPIATMEKEETDSTLSEIVQQKNMVPLPQTMDQEEPSKDQHEAIQASNDASSHYLPLKQLHVMSVLPNSDMEQVIPFTITTSLLHENVGNDKLMHEQPYLTRKDESPSEHDSSESEQSSTSMHERQEEQQQQEGSSDELPSYQLSTTTSICSRRSSETNATRYTTPKNQFEQIVTPTLEEKQPLKDVSIVNEYNITPQPEKSSSSLSKNRFSSIRLKRKKTVNKKAAEASVSNGPEPSPKPSPKPSLKPSVSTKIQEKLKKSGKRFTKMFS</sequence>
<dbReference type="OrthoDB" id="2262517at2759"/>